<evidence type="ECO:0000313" key="1">
    <source>
        <dbReference type="EMBL" id="VDN42340.1"/>
    </source>
</evidence>
<sequence length="68" mass="7516">MYGAVRTTFLFLALLTLLLLFPLFSAFPVVAAIFQSFSFSPAPMLISFLIWILTVEPVGPEFSIGDDD</sequence>
<name>A0A183ESX3_9BILA</name>
<dbReference type="EMBL" id="UYRT01099938">
    <property type="protein sequence ID" value="VDN42340.1"/>
    <property type="molecule type" value="Genomic_DNA"/>
</dbReference>
<protein>
    <submittedName>
        <fullName evidence="3">Secreted protein</fullName>
    </submittedName>
</protein>
<evidence type="ECO:0000313" key="3">
    <source>
        <dbReference type="WBParaSite" id="GPUH_0002409401-mRNA-1"/>
    </source>
</evidence>
<gene>
    <name evidence="1" type="ORF">GPUH_LOCUS24063</name>
</gene>
<organism evidence="3">
    <name type="scientific">Gongylonema pulchrum</name>
    <dbReference type="NCBI Taxonomy" id="637853"/>
    <lineage>
        <taxon>Eukaryota</taxon>
        <taxon>Metazoa</taxon>
        <taxon>Ecdysozoa</taxon>
        <taxon>Nematoda</taxon>
        <taxon>Chromadorea</taxon>
        <taxon>Rhabditida</taxon>
        <taxon>Spirurina</taxon>
        <taxon>Spiruromorpha</taxon>
        <taxon>Spiruroidea</taxon>
        <taxon>Gongylonematidae</taxon>
        <taxon>Gongylonema</taxon>
    </lineage>
</organism>
<reference evidence="1 2" key="2">
    <citation type="submission" date="2018-11" db="EMBL/GenBank/DDBJ databases">
        <authorList>
            <consortium name="Pathogen Informatics"/>
        </authorList>
    </citation>
    <scope>NUCLEOTIDE SEQUENCE [LARGE SCALE GENOMIC DNA]</scope>
</reference>
<dbReference type="Proteomes" id="UP000271098">
    <property type="component" value="Unassembled WGS sequence"/>
</dbReference>
<reference evidence="3" key="1">
    <citation type="submission" date="2016-06" db="UniProtKB">
        <authorList>
            <consortium name="WormBaseParasite"/>
        </authorList>
    </citation>
    <scope>IDENTIFICATION</scope>
</reference>
<accession>A0A183ESX3</accession>
<dbReference type="AlphaFoldDB" id="A0A183ESX3"/>
<proteinExistence type="predicted"/>
<keyword evidence="2" id="KW-1185">Reference proteome</keyword>
<evidence type="ECO:0000313" key="2">
    <source>
        <dbReference type="Proteomes" id="UP000271098"/>
    </source>
</evidence>
<dbReference type="WBParaSite" id="GPUH_0002409401-mRNA-1">
    <property type="protein sequence ID" value="GPUH_0002409401-mRNA-1"/>
    <property type="gene ID" value="GPUH_0002409401"/>
</dbReference>